<protein>
    <submittedName>
        <fullName evidence="2">Uncharacterized protein</fullName>
    </submittedName>
</protein>
<evidence type="ECO:0000313" key="2">
    <source>
        <dbReference type="EMBL" id="KIZ04245.1"/>
    </source>
</evidence>
<evidence type="ECO:0000313" key="3">
    <source>
        <dbReference type="Proteomes" id="UP000054498"/>
    </source>
</evidence>
<organism evidence="2 3">
    <name type="scientific">Monoraphidium neglectum</name>
    <dbReference type="NCBI Taxonomy" id="145388"/>
    <lineage>
        <taxon>Eukaryota</taxon>
        <taxon>Viridiplantae</taxon>
        <taxon>Chlorophyta</taxon>
        <taxon>core chlorophytes</taxon>
        <taxon>Chlorophyceae</taxon>
        <taxon>CS clade</taxon>
        <taxon>Sphaeropleales</taxon>
        <taxon>Selenastraceae</taxon>
        <taxon>Monoraphidium</taxon>
    </lineage>
</organism>
<keyword evidence="3" id="KW-1185">Reference proteome</keyword>
<name>A0A0D2MNG7_9CHLO</name>
<feature type="compositionally biased region" description="Low complexity" evidence="1">
    <location>
        <begin position="19"/>
        <end position="31"/>
    </location>
</feature>
<sequence length="137" mass="13945">MKASHCSTRGTAALRVDASKGFGSSSNSSSGESKKQKKAFRSSGGTGAGGAQAIDGAVAPGKAVKQVLRATQGARPVDPREAARGRLDVATVKDWGSGAPAELGDLAVTALRTRFDAAADRPLSVQLALLLEQLEVL</sequence>
<dbReference type="Proteomes" id="UP000054498">
    <property type="component" value="Unassembled WGS sequence"/>
</dbReference>
<dbReference type="OrthoDB" id="15304at2759"/>
<dbReference type="RefSeq" id="XP_013903264.1">
    <property type="nucleotide sequence ID" value="XM_014047810.1"/>
</dbReference>
<evidence type="ECO:0000256" key="1">
    <source>
        <dbReference type="SAM" id="MobiDB-lite"/>
    </source>
</evidence>
<dbReference type="KEGG" id="mng:MNEG_3712"/>
<dbReference type="AlphaFoldDB" id="A0A0D2MNG7"/>
<dbReference type="GeneID" id="25736590"/>
<dbReference type="EMBL" id="KK100699">
    <property type="protein sequence ID" value="KIZ04245.1"/>
    <property type="molecule type" value="Genomic_DNA"/>
</dbReference>
<accession>A0A0D2MNG7</accession>
<gene>
    <name evidence="2" type="ORF">MNEG_3712</name>
</gene>
<feature type="region of interest" description="Disordered" evidence="1">
    <location>
        <begin position="1"/>
        <end position="55"/>
    </location>
</feature>
<feature type="compositionally biased region" description="Polar residues" evidence="1">
    <location>
        <begin position="1"/>
        <end position="10"/>
    </location>
</feature>
<reference evidence="2 3" key="1">
    <citation type="journal article" date="2013" name="BMC Genomics">
        <title>Reconstruction of the lipid metabolism for the microalga Monoraphidium neglectum from its genome sequence reveals characteristics suitable for biofuel production.</title>
        <authorList>
            <person name="Bogen C."/>
            <person name="Al-Dilaimi A."/>
            <person name="Albersmeier A."/>
            <person name="Wichmann J."/>
            <person name="Grundmann M."/>
            <person name="Rupp O."/>
            <person name="Lauersen K.J."/>
            <person name="Blifernez-Klassen O."/>
            <person name="Kalinowski J."/>
            <person name="Goesmann A."/>
            <person name="Mussgnug J.H."/>
            <person name="Kruse O."/>
        </authorList>
    </citation>
    <scope>NUCLEOTIDE SEQUENCE [LARGE SCALE GENOMIC DNA]</scope>
    <source>
        <strain evidence="2 3">SAG 48.87</strain>
    </source>
</reference>
<proteinExistence type="predicted"/>